<dbReference type="Gene3D" id="1.20.5.300">
    <property type="match status" value="1"/>
</dbReference>
<keyword evidence="6 10" id="KW-0472">Membrane</keyword>
<dbReference type="CDD" id="cd00038">
    <property type="entry name" value="CAP_ED"/>
    <property type="match status" value="1"/>
</dbReference>
<keyword evidence="3 10" id="KW-0812">Transmembrane</keyword>
<dbReference type="PANTHER" id="PTHR45638">
    <property type="entry name" value="CYCLIC NUCLEOTIDE-GATED CATION CHANNEL SUBUNIT A"/>
    <property type="match status" value="1"/>
</dbReference>
<dbReference type="InterPro" id="IPR000595">
    <property type="entry name" value="cNMP-bd_dom"/>
</dbReference>
<dbReference type="OMA" id="DWYYHWL"/>
<proteinExistence type="predicted"/>
<dbReference type="GO" id="GO:0005223">
    <property type="term" value="F:intracellularly cGMP-activated cation channel activity"/>
    <property type="evidence" value="ECO:0007669"/>
    <property type="project" value="TreeGrafter"/>
</dbReference>
<dbReference type="GO" id="GO:0005222">
    <property type="term" value="F:intracellularly cAMP-activated cation channel activity"/>
    <property type="evidence" value="ECO:0007669"/>
    <property type="project" value="TreeGrafter"/>
</dbReference>
<evidence type="ECO:0000313" key="13">
    <source>
        <dbReference type="Proteomes" id="UP000015104"/>
    </source>
</evidence>
<keyword evidence="9" id="KW-0175">Coiled coil</keyword>
<dbReference type="AlphaFoldDB" id="T1KCV7"/>
<dbReference type="GO" id="GO:0044877">
    <property type="term" value="F:protein-containing complex binding"/>
    <property type="evidence" value="ECO:0007669"/>
    <property type="project" value="TreeGrafter"/>
</dbReference>
<dbReference type="PANTHER" id="PTHR45638:SF11">
    <property type="entry name" value="CYCLIC NUCLEOTIDE-GATED CATION CHANNEL SUBUNIT A"/>
    <property type="match status" value="1"/>
</dbReference>
<dbReference type="InterPro" id="IPR014710">
    <property type="entry name" value="RmlC-like_jellyroll"/>
</dbReference>
<dbReference type="SMART" id="SM00100">
    <property type="entry name" value="cNMP"/>
    <property type="match status" value="1"/>
</dbReference>
<dbReference type="Gene3D" id="2.60.120.10">
    <property type="entry name" value="Jelly Rolls"/>
    <property type="match status" value="1"/>
</dbReference>
<dbReference type="GO" id="GO:0017071">
    <property type="term" value="C:intracellular cyclic nucleotide activated cation channel complex"/>
    <property type="evidence" value="ECO:0007669"/>
    <property type="project" value="TreeGrafter"/>
</dbReference>
<sequence length="541" mass="62594">MPTGCTEEKLKGSWVVDPAKSFYYRWLGIITVAVLYNVLMIIGRTVFWKLNNSHPWIWFAIDYTCDFVYIIDMFVNSRTGYLEQGLLVRDTEKLLVNYVTSPTLKLDLISLIPSDLFYLITGISCEDGHIPCPVIVRLNRLFKLHRLIECFDRTETRTNFPNAFRICKLIFIILVVIHWNACFYFAMSSFIGFDTDRWVYSMNNTGEGFFQQYVYCFYWSTLTLTAIGEVPVPTRDEEYIFVIFDFLIGVLIFATIVGNVGSMITNMNASRAEFQSRMDAVKQYMEFRKVSKELEKRVIKWFDYLWSNKQSLDEEAVISILPDKLRAEIAMHIHLDTLKKVKLFQDCESGLLAQLVLKLRLQVFSPGDFICRKGDVGKEMYIVKRGRLSVVGDDGNIVLATLSDGSVFGELSILNIRGNKTGNRRTANVRSVGYSDCFVLSKQDLWEVLEEYPEAKEMLIERGKQILLKDGLLDEDALRRSQKERERLEDRCGRLESNLDTLTTRFARLLAEYSAGQKKIKQRLYHLEKRCELTINGNSSE</sequence>
<dbReference type="KEGG" id="tut:107362932"/>
<dbReference type="PROSITE" id="PS50042">
    <property type="entry name" value="CNMP_BINDING_3"/>
    <property type="match status" value="1"/>
</dbReference>
<evidence type="ECO:0000256" key="10">
    <source>
        <dbReference type="SAM" id="Phobius"/>
    </source>
</evidence>
<dbReference type="EMBL" id="CAEY01001996">
    <property type="status" value="NOT_ANNOTATED_CDS"/>
    <property type="molecule type" value="Genomic_DNA"/>
</dbReference>
<dbReference type="Pfam" id="PF16526">
    <property type="entry name" value="CLZ"/>
    <property type="match status" value="1"/>
</dbReference>
<comment type="subcellular location">
    <subcellularLocation>
        <location evidence="1">Membrane</location>
        <topology evidence="1">Multi-pass membrane protein</topology>
    </subcellularLocation>
</comment>
<dbReference type="Gene3D" id="1.10.287.630">
    <property type="entry name" value="Helix hairpin bin"/>
    <property type="match status" value="1"/>
</dbReference>
<dbReference type="PROSITE" id="PS00888">
    <property type="entry name" value="CNMP_BINDING_1"/>
    <property type="match status" value="1"/>
</dbReference>
<evidence type="ECO:0000256" key="4">
    <source>
        <dbReference type="ARBA" id="ARBA00022989"/>
    </source>
</evidence>
<dbReference type="PROSITE" id="PS00889">
    <property type="entry name" value="CNMP_BINDING_2"/>
    <property type="match status" value="1"/>
</dbReference>
<evidence type="ECO:0000256" key="5">
    <source>
        <dbReference type="ARBA" id="ARBA00023065"/>
    </source>
</evidence>
<dbReference type="GO" id="GO:0005886">
    <property type="term" value="C:plasma membrane"/>
    <property type="evidence" value="ECO:0007669"/>
    <property type="project" value="TreeGrafter"/>
</dbReference>
<dbReference type="GO" id="GO:0030553">
    <property type="term" value="F:cGMP binding"/>
    <property type="evidence" value="ECO:0007669"/>
    <property type="project" value="TreeGrafter"/>
</dbReference>
<evidence type="ECO:0000259" key="11">
    <source>
        <dbReference type="PROSITE" id="PS50042"/>
    </source>
</evidence>
<dbReference type="SUPFAM" id="SSF51206">
    <property type="entry name" value="cAMP-binding domain-like"/>
    <property type="match status" value="1"/>
</dbReference>
<dbReference type="OrthoDB" id="421226at2759"/>
<evidence type="ECO:0000256" key="8">
    <source>
        <dbReference type="ARBA" id="ARBA00023303"/>
    </source>
</evidence>
<dbReference type="InterPro" id="IPR018488">
    <property type="entry name" value="cNMP-bd_CS"/>
</dbReference>
<feature type="transmembrane region" description="Helical" evidence="10">
    <location>
        <begin position="239"/>
        <end position="261"/>
    </location>
</feature>
<evidence type="ECO:0000256" key="7">
    <source>
        <dbReference type="ARBA" id="ARBA00023286"/>
    </source>
</evidence>
<dbReference type="eggNOG" id="KOG0500">
    <property type="taxonomic scope" value="Eukaryota"/>
</dbReference>
<dbReference type="STRING" id="32264.T1KCV7"/>
<dbReference type="SUPFAM" id="SSF81324">
    <property type="entry name" value="Voltage-gated potassium channels"/>
    <property type="match status" value="1"/>
</dbReference>
<dbReference type="Pfam" id="PF00520">
    <property type="entry name" value="Ion_trans"/>
    <property type="match status" value="1"/>
</dbReference>
<accession>T1KCV7</accession>
<feature type="transmembrane region" description="Helical" evidence="10">
    <location>
        <begin position="212"/>
        <end position="232"/>
    </location>
</feature>
<dbReference type="InterPro" id="IPR050866">
    <property type="entry name" value="CNG_cation_channel"/>
</dbReference>
<dbReference type="FunFam" id="1.10.287.630:FF:000001">
    <property type="entry name" value="Cyclic nucleotide-gated channel alpha 3"/>
    <property type="match status" value="1"/>
</dbReference>
<evidence type="ECO:0000256" key="9">
    <source>
        <dbReference type="SAM" id="Coils"/>
    </source>
</evidence>
<dbReference type="Pfam" id="PF00027">
    <property type="entry name" value="cNMP_binding"/>
    <property type="match status" value="1"/>
</dbReference>
<organism evidence="12 13">
    <name type="scientific">Tetranychus urticae</name>
    <name type="common">Two-spotted spider mite</name>
    <dbReference type="NCBI Taxonomy" id="32264"/>
    <lineage>
        <taxon>Eukaryota</taxon>
        <taxon>Metazoa</taxon>
        <taxon>Ecdysozoa</taxon>
        <taxon>Arthropoda</taxon>
        <taxon>Chelicerata</taxon>
        <taxon>Arachnida</taxon>
        <taxon>Acari</taxon>
        <taxon>Acariformes</taxon>
        <taxon>Trombidiformes</taxon>
        <taxon>Prostigmata</taxon>
        <taxon>Eleutherengona</taxon>
        <taxon>Raphignathae</taxon>
        <taxon>Tetranychoidea</taxon>
        <taxon>Tetranychidae</taxon>
        <taxon>Tetranychus</taxon>
    </lineage>
</organism>
<feature type="transmembrane region" description="Helical" evidence="10">
    <location>
        <begin position="23"/>
        <end position="42"/>
    </location>
</feature>
<keyword evidence="8" id="KW-0407">Ion channel</keyword>
<keyword evidence="2" id="KW-0813">Transport</keyword>
<keyword evidence="13" id="KW-1185">Reference proteome</keyword>
<dbReference type="InterPro" id="IPR018490">
    <property type="entry name" value="cNMP-bd_dom_sf"/>
</dbReference>
<evidence type="ECO:0000256" key="3">
    <source>
        <dbReference type="ARBA" id="ARBA00022692"/>
    </source>
</evidence>
<dbReference type="Gene3D" id="1.10.287.70">
    <property type="match status" value="1"/>
</dbReference>
<dbReference type="FunFam" id="2.60.120.10:FF:000002">
    <property type="entry name" value="Cyclic nucleotide gated channel alpha 1a"/>
    <property type="match status" value="1"/>
</dbReference>
<protein>
    <recommendedName>
        <fullName evidence="11">Cyclic nucleotide-binding domain-containing protein</fullName>
    </recommendedName>
</protein>
<keyword evidence="4 10" id="KW-1133">Transmembrane helix</keyword>
<dbReference type="FunFam" id="1.20.5.300:FF:000002">
    <property type="entry name" value="Cyclic nucleotide-gated channel alpha 3"/>
    <property type="match status" value="1"/>
</dbReference>
<dbReference type="HOGENOM" id="CLU_1706517_0_0_1"/>
<gene>
    <name evidence="12" type="primary">107362932</name>
</gene>
<evidence type="ECO:0000256" key="2">
    <source>
        <dbReference type="ARBA" id="ARBA00022448"/>
    </source>
</evidence>
<feature type="domain" description="Cyclic nucleotide-binding" evidence="11">
    <location>
        <begin position="343"/>
        <end position="461"/>
    </location>
</feature>
<dbReference type="Proteomes" id="UP000015104">
    <property type="component" value="Unassembled WGS sequence"/>
</dbReference>
<evidence type="ECO:0000256" key="6">
    <source>
        <dbReference type="ARBA" id="ARBA00023136"/>
    </source>
</evidence>
<name>T1KCV7_TETUR</name>
<reference evidence="13" key="1">
    <citation type="submission" date="2011-08" db="EMBL/GenBank/DDBJ databases">
        <authorList>
            <person name="Rombauts S."/>
        </authorList>
    </citation>
    <scope>NUCLEOTIDE SEQUENCE</scope>
    <source>
        <strain evidence="13">London</strain>
    </source>
</reference>
<evidence type="ECO:0000256" key="1">
    <source>
        <dbReference type="ARBA" id="ARBA00004141"/>
    </source>
</evidence>
<dbReference type="EnsemblMetazoa" id="tetur09g00650.1">
    <property type="protein sequence ID" value="tetur09g00650.1"/>
    <property type="gene ID" value="tetur09g00650"/>
</dbReference>
<feature type="transmembrane region" description="Helical" evidence="10">
    <location>
        <begin position="169"/>
        <end position="192"/>
    </location>
</feature>
<dbReference type="InterPro" id="IPR005821">
    <property type="entry name" value="Ion_trans_dom"/>
</dbReference>
<reference evidence="12" key="2">
    <citation type="submission" date="2015-06" db="UniProtKB">
        <authorList>
            <consortium name="EnsemblMetazoa"/>
        </authorList>
    </citation>
    <scope>IDENTIFICATION</scope>
</reference>
<keyword evidence="7" id="KW-1071">Ligand-gated ion channel</keyword>
<dbReference type="InterPro" id="IPR032406">
    <property type="entry name" value="CLZ_dom"/>
</dbReference>
<feature type="coiled-coil region" evidence="9">
    <location>
        <begin position="478"/>
        <end position="505"/>
    </location>
</feature>
<evidence type="ECO:0000313" key="12">
    <source>
        <dbReference type="EnsemblMetazoa" id="tetur09g00650.1"/>
    </source>
</evidence>
<keyword evidence="5" id="KW-0406">Ion transport</keyword>